<dbReference type="GO" id="GO:0005829">
    <property type="term" value="C:cytosol"/>
    <property type="evidence" value="ECO:0007669"/>
    <property type="project" value="TreeGrafter"/>
</dbReference>
<evidence type="ECO:0000256" key="2">
    <source>
        <dbReference type="ARBA" id="ARBA00022741"/>
    </source>
</evidence>
<dbReference type="Gene3D" id="1.10.486.10">
    <property type="entry name" value="PCRA, domain 4"/>
    <property type="match status" value="1"/>
</dbReference>
<dbReference type="GO" id="GO:0033202">
    <property type="term" value="C:DNA helicase complex"/>
    <property type="evidence" value="ECO:0007669"/>
    <property type="project" value="TreeGrafter"/>
</dbReference>
<dbReference type="Pfam" id="PF13361">
    <property type="entry name" value="UvrD_C"/>
    <property type="match status" value="1"/>
</dbReference>
<dbReference type="GO" id="GO:0000725">
    <property type="term" value="P:recombinational repair"/>
    <property type="evidence" value="ECO:0007669"/>
    <property type="project" value="TreeGrafter"/>
</dbReference>
<evidence type="ECO:0000256" key="6">
    <source>
        <dbReference type="ARBA" id="ARBA00023125"/>
    </source>
</evidence>
<dbReference type="PROSITE" id="PS51217">
    <property type="entry name" value="UVRD_HELICASE_CTER"/>
    <property type="match status" value="1"/>
</dbReference>
<keyword evidence="4 12" id="KW-0347">Helicase</keyword>
<dbReference type="CDD" id="cd17932">
    <property type="entry name" value="DEXQc_UvrD"/>
    <property type="match status" value="1"/>
</dbReference>
<feature type="domain" description="UvrD-like helicase C-terminal" evidence="14">
    <location>
        <begin position="279"/>
        <end position="536"/>
    </location>
</feature>
<evidence type="ECO:0000256" key="9">
    <source>
        <dbReference type="ARBA" id="ARBA00034808"/>
    </source>
</evidence>
<name>A0AAU8GZA2_9BACT</name>
<comment type="catalytic activity">
    <reaction evidence="11">
        <text>ATP + H2O = ADP + phosphate + H(+)</text>
        <dbReference type="Rhea" id="RHEA:13065"/>
        <dbReference type="ChEBI" id="CHEBI:15377"/>
        <dbReference type="ChEBI" id="CHEBI:15378"/>
        <dbReference type="ChEBI" id="CHEBI:30616"/>
        <dbReference type="ChEBI" id="CHEBI:43474"/>
        <dbReference type="ChEBI" id="CHEBI:456216"/>
        <dbReference type="EC" id="5.6.2.4"/>
    </reaction>
</comment>
<dbReference type="Gene3D" id="1.10.10.160">
    <property type="match status" value="1"/>
</dbReference>
<dbReference type="EC" id="5.6.2.4" evidence="9"/>
<keyword evidence="5 12" id="KW-0067">ATP-binding</keyword>
<dbReference type="SUPFAM" id="SSF52540">
    <property type="entry name" value="P-loop containing nucleoside triphosphate hydrolases"/>
    <property type="match status" value="1"/>
</dbReference>
<keyword evidence="3 12" id="KW-0378">Hydrolase</keyword>
<feature type="domain" description="UvrD-like helicase ATP-binding" evidence="13">
    <location>
        <begin position="8"/>
        <end position="275"/>
    </location>
</feature>
<evidence type="ECO:0000256" key="3">
    <source>
        <dbReference type="ARBA" id="ARBA00022801"/>
    </source>
</evidence>
<keyword evidence="2 12" id="KW-0547">Nucleotide-binding</keyword>
<evidence type="ECO:0000259" key="14">
    <source>
        <dbReference type="PROSITE" id="PS51217"/>
    </source>
</evidence>
<accession>A0AAU8GZA2</accession>
<evidence type="ECO:0000256" key="5">
    <source>
        <dbReference type="ARBA" id="ARBA00022840"/>
    </source>
</evidence>
<sequence length="608" mass="70529">MKTAYKTAELNYSQLQSVRFTEKPLLVLAGAGSGKTRVITHKVSYLIENNYPPHKILAITFTKRAANEMKERVFKYTGVESRWISTFHSFCLKIVRSFVKFLNNGLKPDFIVYDEDEAFKLFKKVCKDNYFDQDQALNLFKRISYLKQHGEINDSVFQDYRELKIYKTYESALIQCNAVDFDNIQLFAYKLLANPEISNYFKYMFDYILIDEFQDTSPIQYSIVKSITKNGNITAVGDPQQSIYGFRGAVVDNILKFINEFNPKIIKLEENYRSCKVVLHVANTVSELIDEKWKSLVVKLKNTKTDEGTVKIALHEDEHSEALWILNNVKALTESFSLSQIAILVRARYIKPAIKEVFARAGILLDDVDDYDFFKRTEVRDVLSYLKFAYNPSDYVSFERAITTPPRRIGEKTLKQIAELNETDYLKATKVYANTAKGNKRDALLSFVRFIEYLQGFLNDPAQALNIVVKTTSYVDYLKEKFKDDCEDRFASIKELFVLLKRYKSLKDFIDDTLLYNGNRSERQAVKLMTVHTAKGLEFDAVFLPSLERGIFPDVRCEFDEEVRCFYVAVTRAKKYLFLSACKTRERFGSRQGSAPGKFFDYIKNAYI</sequence>
<dbReference type="InterPro" id="IPR000212">
    <property type="entry name" value="DNA_helicase_UvrD/REP"/>
</dbReference>
<dbReference type="EMBL" id="CP144373">
    <property type="protein sequence ID" value="XCH46905.1"/>
    <property type="molecule type" value="Genomic_DNA"/>
</dbReference>
<gene>
    <name evidence="15" type="ORF">V4D30_01170</name>
</gene>
<dbReference type="GO" id="GO:0043138">
    <property type="term" value="F:3'-5' DNA helicase activity"/>
    <property type="evidence" value="ECO:0007669"/>
    <property type="project" value="UniProtKB-EC"/>
</dbReference>
<dbReference type="GO" id="GO:0005524">
    <property type="term" value="F:ATP binding"/>
    <property type="evidence" value="ECO:0007669"/>
    <property type="project" value="UniProtKB-UniRule"/>
</dbReference>
<keyword evidence="7" id="KW-0413">Isomerase</keyword>
<dbReference type="PANTHER" id="PTHR11070:SF2">
    <property type="entry name" value="ATP-DEPENDENT DNA HELICASE SRS2"/>
    <property type="match status" value="1"/>
</dbReference>
<protein>
    <recommendedName>
        <fullName evidence="9">DNA 3'-5' helicase</fullName>
        <ecNumber evidence="9">5.6.2.4</ecNumber>
    </recommendedName>
    <alternativeName>
        <fullName evidence="10">DNA 3'-5' helicase II</fullName>
    </alternativeName>
</protein>
<dbReference type="GO" id="GO:0016787">
    <property type="term" value="F:hydrolase activity"/>
    <property type="evidence" value="ECO:0007669"/>
    <property type="project" value="UniProtKB-UniRule"/>
</dbReference>
<dbReference type="Pfam" id="PF00580">
    <property type="entry name" value="UvrD-helicase"/>
    <property type="match status" value="1"/>
</dbReference>
<dbReference type="PANTHER" id="PTHR11070">
    <property type="entry name" value="UVRD / RECB / PCRA DNA HELICASE FAMILY MEMBER"/>
    <property type="match status" value="1"/>
</dbReference>
<comment type="catalytic activity">
    <reaction evidence="8">
        <text>Couples ATP hydrolysis with the unwinding of duplex DNA by translocating in the 3'-5' direction.</text>
        <dbReference type="EC" id="5.6.2.4"/>
    </reaction>
</comment>
<evidence type="ECO:0000256" key="1">
    <source>
        <dbReference type="ARBA" id="ARBA00009922"/>
    </source>
</evidence>
<comment type="similarity">
    <text evidence="1">Belongs to the helicase family. UvrD subfamily.</text>
</comment>
<evidence type="ECO:0000256" key="10">
    <source>
        <dbReference type="ARBA" id="ARBA00034923"/>
    </source>
</evidence>
<feature type="binding site" evidence="12">
    <location>
        <begin position="29"/>
        <end position="36"/>
    </location>
    <ligand>
        <name>ATP</name>
        <dbReference type="ChEBI" id="CHEBI:30616"/>
    </ligand>
</feature>
<dbReference type="InterPro" id="IPR014016">
    <property type="entry name" value="UvrD-like_ATP-bd"/>
</dbReference>
<dbReference type="InterPro" id="IPR027417">
    <property type="entry name" value="P-loop_NTPase"/>
</dbReference>
<dbReference type="GO" id="GO:0003677">
    <property type="term" value="F:DNA binding"/>
    <property type="evidence" value="ECO:0007669"/>
    <property type="project" value="UniProtKB-KW"/>
</dbReference>
<reference evidence="15" key="1">
    <citation type="submission" date="2024-01" db="EMBL/GenBank/DDBJ databases">
        <title>The first autotrophic representatives of the genus Thermodesulfovibrio.</title>
        <authorList>
            <person name="Maltseva A.I."/>
            <person name="Elcheninov A.G."/>
            <person name="Kublanov I.V."/>
            <person name="Lebedinsky A.V."/>
            <person name="Frolov E.N."/>
        </authorList>
    </citation>
    <scope>NUCLEOTIDE SEQUENCE</scope>
    <source>
        <strain evidence="15">3907-1M</strain>
    </source>
</reference>
<dbReference type="InterPro" id="IPR014017">
    <property type="entry name" value="DNA_helicase_UvrD-like_C"/>
</dbReference>
<organism evidence="15">
    <name type="scientific">Thermodesulfovibrio autotrophicus</name>
    <dbReference type="NCBI Taxonomy" id="3118333"/>
    <lineage>
        <taxon>Bacteria</taxon>
        <taxon>Pseudomonadati</taxon>
        <taxon>Nitrospirota</taxon>
        <taxon>Thermodesulfovibrionia</taxon>
        <taxon>Thermodesulfovibrionales</taxon>
        <taxon>Thermodesulfovibrionaceae</taxon>
        <taxon>Thermodesulfovibrio</taxon>
    </lineage>
</organism>
<evidence type="ECO:0000256" key="12">
    <source>
        <dbReference type="PROSITE-ProRule" id="PRU00560"/>
    </source>
</evidence>
<dbReference type="Gene3D" id="3.40.50.300">
    <property type="entry name" value="P-loop containing nucleotide triphosphate hydrolases"/>
    <property type="match status" value="2"/>
</dbReference>
<evidence type="ECO:0000256" key="7">
    <source>
        <dbReference type="ARBA" id="ARBA00023235"/>
    </source>
</evidence>
<dbReference type="RefSeq" id="WP_353684431.1">
    <property type="nucleotide sequence ID" value="NZ_CP144373.1"/>
</dbReference>
<dbReference type="KEGG" id="taut:V4D30_01170"/>
<keyword evidence="6" id="KW-0238">DNA-binding</keyword>
<dbReference type="AlphaFoldDB" id="A0AAU8GZA2"/>
<evidence type="ECO:0000256" key="11">
    <source>
        <dbReference type="ARBA" id="ARBA00048988"/>
    </source>
</evidence>
<dbReference type="PROSITE" id="PS51198">
    <property type="entry name" value="UVRD_HELICASE_ATP_BIND"/>
    <property type="match status" value="1"/>
</dbReference>
<evidence type="ECO:0000313" key="15">
    <source>
        <dbReference type="EMBL" id="XCH46905.1"/>
    </source>
</evidence>
<evidence type="ECO:0000259" key="13">
    <source>
        <dbReference type="PROSITE" id="PS51198"/>
    </source>
</evidence>
<dbReference type="InterPro" id="IPR013986">
    <property type="entry name" value="DExx_box_DNA_helicase_dom_sf"/>
</dbReference>
<evidence type="ECO:0000256" key="4">
    <source>
        <dbReference type="ARBA" id="ARBA00022806"/>
    </source>
</evidence>
<proteinExistence type="inferred from homology"/>
<evidence type="ECO:0000256" key="8">
    <source>
        <dbReference type="ARBA" id="ARBA00034617"/>
    </source>
</evidence>